<evidence type="ECO:0000256" key="2">
    <source>
        <dbReference type="ARBA" id="ARBA00004141"/>
    </source>
</evidence>
<comment type="cofactor">
    <cofactor evidence="1">
        <name>Zn(2+)</name>
        <dbReference type="ChEBI" id="CHEBI:29105"/>
    </cofactor>
</comment>
<evidence type="ECO:0000256" key="7">
    <source>
        <dbReference type="ARBA" id="ARBA00023136"/>
    </source>
</evidence>
<evidence type="ECO:0000256" key="5">
    <source>
        <dbReference type="ARBA" id="ARBA00022853"/>
    </source>
</evidence>
<organism evidence="9 10">
    <name type="scientific">Cannabis sativa</name>
    <name type="common">Hemp</name>
    <name type="synonym">Marijuana</name>
    <dbReference type="NCBI Taxonomy" id="3483"/>
    <lineage>
        <taxon>Eukaryota</taxon>
        <taxon>Viridiplantae</taxon>
        <taxon>Streptophyta</taxon>
        <taxon>Embryophyta</taxon>
        <taxon>Tracheophyta</taxon>
        <taxon>Spermatophyta</taxon>
        <taxon>Magnoliopsida</taxon>
        <taxon>eudicotyledons</taxon>
        <taxon>Gunneridae</taxon>
        <taxon>Pentapetalae</taxon>
        <taxon>rosids</taxon>
        <taxon>fabids</taxon>
        <taxon>Rosales</taxon>
        <taxon>Cannabaceae</taxon>
        <taxon>Cannabis</taxon>
    </lineage>
</organism>
<evidence type="ECO:0000256" key="1">
    <source>
        <dbReference type="ARBA" id="ARBA00001947"/>
    </source>
</evidence>
<feature type="domain" description="EXS" evidence="8">
    <location>
        <begin position="305"/>
        <end position="475"/>
    </location>
</feature>
<dbReference type="Gene3D" id="3.40.800.20">
    <property type="entry name" value="Histone deacetylase domain"/>
    <property type="match status" value="1"/>
</dbReference>
<keyword evidence="7" id="KW-0472">Membrane</keyword>
<dbReference type="PRINTS" id="PR01270">
    <property type="entry name" value="HDASUPER"/>
</dbReference>
<dbReference type="InterPro" id="IPR037138">
    <property type="entry name" value="His_deacetylse_dom_sf"/>
</dbReference>
<dbReference type="Gene3D" id="3.30.200.20">
    <property type="entry name" value="Phosphorylase Kinase, domain 1"/>
    <property type="match status" value="1"/>
</dbReference>
<name>A0A7J6GPM7_CANSA</name>
<dbReference type="Proteomes" id="UP000525078">
    <property type="component" value="Unassembled WGS sequence"/>
</dbReference>
<keyword evidence="6" id="KW-1133">Transmembrane helix</keyword>
<proteinExistence type="predicted"/>
<dbReference type="Pfam" id="PF00850">
    <property type="entry name" value="Hist_deacetyl"/>
    <property type="match status" value="1"/>
</dbReference>
<comment type="subcellular location">
    <subcellularLocation>
        <location evidence="2">Membrane</location>
        <topology evidence="2">Multi-pass membrane protein</topology>
    </subcellularLocation>
</comment>
<dbReference type="PANTHER" id="PTHR48477:SF1">
    <property type="entry name" value="PHOSPHATE TRANSPORTER PHO1"/>
    <property type="match status" value="1"/>
</dbReference>
<comment type="caution">
    <text evidence="9">The sequence shown here is derived from an EMBL/GenBank/DDBJ whole genome shotgun (WGS) entry which is preliminary data.</text>
</comment>
<reference evidence="9 10" key="1">
    <citation type="journal article" date="2020" name="bioRxiv">
        <title>Sequence and annotation of 42 cannabis genomes reveals extensive copy number variation in cannabinoid synthesis and pathogen resistance genes.</title>
        <authorList>
            <person name="Mckernan K.J."/>
            <person name="Helbert Y."/>
            <person name="Kane L.T."/>
            <person name="Ebling H."/>
            <person name="Zhang L."/>
            <person name="Liu B."/>
            <person name="Eaton Z."/>
            <person name="Mclaughlin S."/>
            <person name="Kingan S."/>
            <person name="Baybayan P."/>
            <person name="Concepcion G."/>
            <person name="Jordan M."/>
            <person name="Riva A."/>
            <person name="Barbazuk W."/>
            <person name="Harkins T."/>
        </authorList>
    </citation>
    <scope>NUCLEOTIDE SEQUENCE [LARGE SCALE GENOMIC DNA]</scope>
    <source>
        <strain evidence="10">cv. Jamaican Lion 4</strain>
        <tissue evidence="9">Leaf</tissue>
    </source>
</reference>
<evidence type="ECO:0000259" key="8">
    <source>
        <dbReference type="PROSITE" id="PS51380"/>
    </source>
</evidence>
<dbReference type="InterPro" id="IPR052486">
    <property type="entry name" value="PHO1"/>
</dbReference>
<evidence type="ECO:0000313" key="9">
    <source>
        <dbReference type="EMBL" id="KAF4384029.1"/>
    </source>
</evidence>
<evidence type="ECO:0000313" key="10">
    <source>
        <dbReference type="Proteomes" id="UP000525078"/>
    </source>
</evidence>
<dbReference type="AlphaFoldDB" id="A0A7J6GPM7"/>
<dbReference type="InterPro" id="IPR000286">
    <property type="entry name" value="HDACs"/>
</dbReference>
<sequence length="475" mass="52975">MVTLLVATSIDPASINPANVLLAMPGGQPLPSLQGEALFQTHENLDWPEGATPRESIKAVQKLHRLQIHVLVLLLDTKEYQSVSMAASVSSPQSGSGNLHVSWHEGMLAHDTGNGVFDSGIDPGFLDILEKHPENSKRVKNMLSILRRGPISPYITWHSGKPALTSELLSFHSTEYINELIEADKEGGKMFCGGTFLNPGSWEAALLAAGTTLLAMKYVLDGHGKLAYALVRPPGHHAQPTQADGYCFLNNTGLAVNLALNSGCAKVAVIDIDVHWDGKHVRFHGPDNDGTYAMKKVLIQNSEQLELVREEIHVSSLFSHPNLLPLLDHAIIAVKITLLRHMESTACYFLAGSLRKHQFETCHSGRLFSELAYVISFFPYYWRAMQLYWDFVKNWGLLNRKSRNTWLRDDLILKNKSTYYVSMGLNVVLRVAWVEIVMGFQIGAVESRLVDFLLASLEVIRRGHWNFYRSLSVAR</sequence>
<keyword evidence="4" id="KW-0812">Transmembrane</keyword>
<dbReference type="GO" id="GO:0016036">
    <property type="term" value="P:cellular response to phosphate starvation"/>
    <property type="evidence" value="ECO:0007669"/>
    <property type="project" value="InterPro"/>
</dbReference>
<dbReference type="GO" id="GO:0016020">
    <property type="term" value="C:membrane"/>
    <property type="evidence" value="ECO:0007669"/>
    <property type="project" value="UniProtKB-SubCell"/>
</dbReference>
<dbReference type="InterPro" id="IPR004342">
    <property type="entry name" value="EXS_C"/>
</dbReference>
<dbReference type="InterPro" id="IPR023801">
    <property type="entry name" value="His_deacetylse_dom"/>
</dbReference>
<gene>
    <name evidence="9" type="ORF">F8388_018781</name>
</gene>
<keyword evidence="5" id="KW-0156">Chromatin regulator</keyword>
<dbReference type="Pfam" id="PF03124">
    <property type="entry name" value="EXS"/>
    <property type="match status" value="1"/>
</dbReference>
<dbReference type="GO" id="GO:0006325">
    <property type="term" value="P:chromatin organization"/>
    <property type="evidence" value="ECO:0007669"/>
    <property type="project" value="UniProtKB-KW"/>
</dbReference>
<accession>A0A7J6GPM7</accession>
<protein>
    <recommendedName>
        <fullName evidence="8">EXS domain-containing protein</fullName>
    </recommendedName>
</protein>
<keyword evidence="3" id="KW-0678">Repressor</keyword>
<evidence type="ECO:0000256" key="6">
    <source>
        <dbReference type="ARBA" id="ARBA00022989"/>
    </source>
</evidence>
<evidence type="ECO:0000256" key="3">
    <source>
        <dbReference type="ARBA" id="ARBA00022491"/>
    </source>
</evidence>
<dbReference type="SUPFAM" id="SSF52768">
    <property type="entry name" value="Arginase/deacetylase"/>
    <property type="match status" value="1"/>
</dbReference>
<evidence type="ECO:0000256" key="4">
    <source>
        <dbReference type="ARBA" id="ARBA00022692"/>
    </source>
</evidence>
<dbReference type="PROSITE" id="PS51380">
    <property type="entry name" value="EXS"/>
    <property type="match status" value="1"/>
</dbReference>
<dbReference type="InterPro" id="IPR023696">
    <property type="entry name" value="Ureohydrolase_dom_sf"/>
</dbReference>
<dbReference type="PANTHER" id="PTHR48477">
    <property type="entry name" value="PHOSPHATE TRANSPORTER PHO1"/>
    <property type="match status" value="1"/>
</dbReference>
<dbReference type="EMBL" id="JAATIP010000050">
    <property type="protein sequence ID" value="KAF4384029.1"/>
    <property type="molecule type" value="Genomic_DNA"/>
</dbReference>